<dbReference type="Pfam" id="PF01585">
    <property type="entry name" value="G-patch"/>
    <property type="match status" value="1"/>
</dbReference>
<dbReference type="PANTHER" id="PTHR21032:SF0">
    <property type="entry name" value="G PATCH DOMAIN-CONTAINING PROTEIN 11"/>
    <property type="match status" value="1"/>
</dbReference>
<reference evidence="3" key="1">
    <citation type="submission" date="2021-01" db="EMBL/GenBank/DDBJ databases">
        <authorList>
            <person name="Corre E."/>
            <person name="Pelletier E."/>
            <person name="Niang G."/>
            <person name="Scheremetjew M."/>
            <person name="Finn R."/>
            <person name="Kale V."/>
            <person name="Holt S."/>
            <person name="Cochrane G."/>
            <person name="Meng A."/>
            <person name="Brown T."/>
            <person name="Cohen L."/>
        </authorList>
    </citation>
    <scope>NUCLEOTIDE SEQUENCE</scope>
    <source>
        <strain evidence="3">CCMP 769</strain>
    </source>
</reference>
<dbReference type="Pfam" id="PF13821">
    <property type="entry name" value="DUF4187"/>
    <property type="match status" value="1"/>
</dbReference>
<dbReference type="InterPro" id="IPR039249">
    <property type="entry name" value="GPATCH11"/>
</dbReference>
<evidence type="ECO:0000256" key="1">
    <source>
        <dbReference type="SAM" id="MobiDB-lite"/>
    </source>
</evidence>
<dbReference type="EMBL" id="HBHW01031369">
    <property type="protein sequence ID" value="CAE0056134.1"/>
    <property type="molecule type" value="Transcribed_RNA"/>
</dbReference>
<dbReference type="GO" id="GO:0000776">
    <property type="term" value="C:kinetochore"/>
    <property type="evidence" value="ECO:0007669"/>
    <property type="project" value="TreeGrafter"/>
</dbReference>
<feature type="domain" description="G-patch" evidence="2">
    <location>
        <begin position="89"/>
        <end position="135"/>
    </location>
</feature>
<dbReference type="PANTHER" id="PTHR21032">
    <property type="entry name" value="G PATCH DOMAIN-CONTAINING PROTEIN 11"/>
    <property type="match status" value="1"/>
</dbReference>
<accession>A0A7S2ZZY6</accession>
<dbReference type="SMART" id="SM01173">
    <property type="entry name" value="DUF4187"/>
    <property type="match status" value="1"/>
</dbReference>
<proteinExistence type="predicted"/>
<dbReference type="GO" id="GO:0003676">
    <property type="term" value="F:nucleic acid binding"/>
    <property type="evidence" value="ECO:0007669"/>
    <property type="project" value="InterPro"/>
</dbReference>
<feature type="region of interest" description="Disordered" evidence="1">
    <location>
        <begin position="1"/>
        <end position="86"/>
    </location>
</feature>
<dbReference type="InterPro" id="IPR000467">
    <property type="entry name" value="G_patch_dom"/>
</dbReference>
<dbReference type="AlphaFoldDB" id="A0A7S2ZZY6"/>
<dbReference type="SMART" id="SM00443">
    <property type="entry name" value="G_patch"/>
    <property type="match status" value="1"/>
</dbReference>
<name>A0A7S2ZZY6_9RHOD</name>
<protein>
    <recommendedName>
        <fullName evidence="2">G-patch domain-containing protein</fullName>
    </recommendedName>
</protein>
<sequence>MKRKSGSLYLPGHSSDEDASVSKPKACGDSGDSSNSREMDYMDQKFCIPLEDSSSAHPRSGEPLGVRRKKKSTQRIEDEETPKSPTVEKTNVGFQLLTKMGYTEGKGLGKNLDGLPSAIVPEVKKHRGGVGLEEATQEKAEALIQRTKLEEEEIKKSFIKRTQGFFDTKQNFTDLCNLANAVLQLDERKGLTPRSEINLIYRLQSETEEMGNELLELKDDAEWIQATLRELNIHARTEHHYCSFCGVAYRSTDEINRDCPGEFREDH</sequence>
<organism evidence="3">
    <name type="scientific">Rhodosorus marinus</name>
    <dbReference type="NCBI Taxonomy" id="101924"/>
    <lineage>
        <taxon>Eukaryota</taxon>
        <taxon>Rhodophyta</taxon>
        <taxon>Stylonematophyceae</taxon>
        <taxon>Stylonematales</taxon>
        <taxon>Stylonemataceae</taxon>
        <taxon>Rhodosorus</taxon>
    </lineage>
</organism>
<evidence type="ECO:0000259" key="2">
    <source>
        <dbReference type="PROSITE" id="PS50174"/>
    </source>
</evidence>
<evidence type="ECO:0000313" key="3">
    <source>
        <dbReference type="EMBL" id="CAE0056134.1"/>
    </source>
</evidence>
<gene>
    <name evidence="3" type="ORF">RMAR00112_LOCUS24176</name>
</gene>
<dbReference type="InterPro" id="IPR025239">
    <property type="entry name" value="DUF4187"/>
</dbReference>
<dbReference type="PROSITE" id="PS50174">
    <property type="entry name" value="G_PATCH"/>
    <property type="match status" value="1"/>
</dbReference>